<dbReference type="PROSITE" id="PS51707">
    <property type="entry name" value="CYTH"/>
    <property type="match status" value="1"/>
</dbReference>
<dbReference type="SMART" id="SM01118">
    <property type="entry name" value="CYTH"/>
    <property type="match status" value="1"/>
</dbReference>
<dbReference type="InterPro" id="IPR033469">
    <property type="entry name" value="CYTH-like_dom_sf"/>
</dbReference>
<evidence type="ECO:0000259" key="1">
    <source>
        <dbReference type="PROSITE" id="PS51707"/>
    </source>
</evidence>
<dbReference type="PANTHER" id="PTHR39569:SF1">
    <property type="entry name" value="INORGANIC TRIPHOSPHATASE"/>
    <property type="match status" value="1"/>
</dbReference>
<feature type="domain" description="CHAD" evidence="2">
    <location>
        <begin position="235"/>
        <end position="512"/>
    </location>
</feature>
<reference evidence="3" key="1">
    <citation type="submission" date="2022-03" db="EMBL/GenBank/DDBJ databases">
        <authorList>
            <person name="Woo C.Y."/>
        </authorList>
    </citation>
    <scope>NUCLEOTIDE SEQUENCE</scope>
    <source>
        <strain evidence="3">CYS-02</strain>
    </source>
</reference>
<name>A0A9X1VR02_9BURK</name>
<dbReference type="Pfam" id="PF05235">
    <property type="entry name" value="CHAD"/>
    <property type="match status" value="1"/>
</dbReference>
<dbReference type="InterPro" id="IPR039013">
    <property type="entry name" value="YgiF"/>
</dbReference>
<organism evidence="3 4">
    <name type="scientific">Variovorax terrae</name>
    <dbReference type="NCBI Taxonomy" id="2923278"/>
    <lineage>
        <taxon>Bacteria</taxon>
        <taxon>Pseudomonadati</taxon>
        <taxon>Pseudomonadota</taxon>
        <taxon>Betaproteobacteria</taxon>
        <taxon>Burkholderiales</taxon>
        <taxon>Comamonadaceae</taxon>
        <taxon>Variovorax</taxon>
    </lineage>
</organism>
<keyword evidence="4" id="KW-1185">Reference proteome</keyword>
<dbReference type="PROSITE" id="PS51708">
    <property type="entry name" value="CHAD"/>
    <property type="match status" value="1"/>
</dbReference>
<dbReference type="InterPro" id="IPR007899">
    <property type="entry name" value="CHAD_dom"/>
</dbReference>
<protein>
    <submittedName>
        <fullName evidence="3">CHAD domain-containing protein</fullName>
    </submittedName>
</protein>
<dbReference type="RefSeq" id="WP_243304291.1">
    <property type="nucleotide sequence ID" value="NZ_JALGBI010000001.1"/>
</dbReference>
<dbReference type="Gene3D" id="2.40.320.10">
    <property type="entry name" value="Hypothetical Protein Pfu-838710-001"/>
    <property type="match status" value="1"/>
</dbReference>
<dbReference type="InterPro" id="IPR038186">
    <property type="entry name" value="CHAD_dom_sf"/>
</dbReference>
<dbReference type="InterPro" id="IPR023577">
    <property type="entry name" value="CYTH_domain"/>
</dbReference>
<dbReference type="Pfam" id="PF01928">
    <property type="entry name" value="CYTH"/>
    <property type="match status" value="1"/>
</dbReference>
<dbReference type="GO" id="GO:0046872">
    <property type="term" value="F:metal ion binding"/>
    <property type="evidence" value="ECO:0007669"/>
    <property type="project" value="TreeGrafter"/>
</dbReference>
<sequence>MNTTGAPIELELKLAVRPQDADRLAAHPLIARHAGGAAQTQLMLAHYLDTPERALAAAGMALRLRREGRQWRQTLKTSGGEALALRARGEWEHALPAARLDWAALRRTPLAALPAYAGRAGWKALAADLKPVFTTRFQRRNWALALPGGTQAVLSLDQGHIACGRGARRRTVPICELELECQAGDPARLWKFAAELAKEWPLIPLAASKAERGHELAAQARPAPHKGKPPKLARTGGVPQALAAALGAPLAALQHNLRHLDAADPEFVHQARVALRRLRSVLRAFGPLPGLKGLGRPITGLDAPLRALGQVLGAARDADVFELQTLPAWREALPAALAGELDRLAPQAAQVRRETQAAAAALAASAAYGQTLLRAERLVFDAAAAPHGGGALEPLARRLLGASHERVWRAARGLTRLTAAQRHRLRIDVKRLRYGLDLWSSLWPEAATRPYRQALAGLQDELGALNDAAVAGQTLAALGASAALRKACAARERSLLAQRLPLAAQTLAALDLCAAPWR</sequence>
<feature type="domain" description="CYTH" evidence="1">
    <location>
        <begin position="7"/>
        <end position="220"/>
    </location>
</feature>
<proteinExistence type="predicted"/>
<gene>
    <name evidence="3" type="ORF">MMF98_03280</name>
</gene>
<dbReference type="CDD" id="cd07756">
    <property type="entry name" value="CYTH-like_Pase_CHAD"/>
    <property type="match status" value="1"/>
</dbReference>
<dbReference type="EMBL" id="JALGBI010000001">
    <property type="protein sequence ID" value="MCJ0762226.1"/>
    <property type="molecule type" value="Genomic_DNA"/>
</dbReference>
<evidence type="ECO:0000313" key="4">
    <source>
        <dbReference type="Proteomes" id="UP001139447"/>
    </source>
</evidence>
<dbReference type="Gene3D" id="1.40.20.10">
    <property type="entry name" value="CHAD domain"/>
    <property type="match status" value="1"/>
</dbReference>
<dbReference type="AlphaFoldDB" id="A0A9X1VR02"/>
<dbReference type="Proteomes" id="UP001139447">
    <property type="component" value="Unassembled WGS sequence"/>
</dbReference>
<evidence type="ECO:0000259" key="2">
    <source>
        <dbReference type="PROSITE" id="PS51708"/>
    </source>
</evidence>
<dbReference type="SMART" id="SM00880">
    <property type="entry name" value="CHAD"/>
    <property type="match status" value="1"/>
</dbReference>
<dbReference type="PANTHER" id="PTHR39569">
    <property type="entry name" value="INORGANIC TRIPHOSPHATASE"/>
    <property type="match status" value="1"/>
</dbReference>
<dbReference type="GO" id="GO:0050355">
    <property type="term" value="F:inorganic triphosphate phosphatase activity"/>
    <property type="evidence" value="ECO:0007669"/>
    <property type="project" value="InterPro"/>
</dbReference>
<dbReference type="SUPFAM" id="SSF55154">
    <property type="entry name" value="CYTH-like phosphatases"/>
    <property type="match status" value="1"/>
</dbReference>
<accession>A0A9X1VR02</accession>
<comment type="caution">
    <text evidence="3">The sequence shown here is derived from an EMBL/GenBank/DDBJ whole genome shotgun (WGS) entry which is preliminary data.</text>
</comment>
<evidence type="ECO:0000313" key="3">
    <source>
        <dbReference type="EMBL" id="MCJ0762226.1"/>
    </source>
</evidence>